<dbReference type="AlphaFoldDB" id="A0A179SCL8"/>
<comment type="caution">
    <text evidence="2">The sequence shown here is derived from an EMBL/GenBank/DDBJ whole genome shotgun (WGS) entry which is preliminary data.</text>
</comment>
<name>A0A179SCL8_9HYPH</name>
<evidence type="ECO:0000313" key="2">
    <source>
        <dbReference type="EMBL" id="OAS25609.1"/>
    </source>
</evidence>
<feature type="coiled-coil region" evidence="1">
    <location>
        <begin position="86"/>
        <end position="113"/>
    </location>
</feature>
<gene>
    <name evidence="2" type="ORF">A5481_09705</name>
</gene>
<organism evidence="2 3">
    <name type="scientific">Methylobacterium platani</name>
    <dbReference type="NCBI Taxonomy" id="427683"/>
    <lineage>
        <taxon>Bacteria</taxon>
        <taxon>Pseudomonadati</taxon>
        <taxon>Pseudomonadota</taxon>
        <taxon>Alphaproteobacteria</taxon>
        <taxon>Hyphomicrobiales</taxon>
        <taxon>Methylobacteriaceae</taxon>
        <taxon>Methylobacterium</taxon>
    </lineage>
</organism>
<evidence type="ECO:0008006" key="4">
    <source>
        <dbReference type="Google" id="ProtNLM"/>
    </source>
</evidence>
<accession>A0A179SCL8</accession>
<protein>
    <recommendedName>
        <fullName evidence="4">Chromosome segregation protein SMC</fullName>
    </recommendedName>
</protein>
<dbReference type="Proteomes" id="UP000078316">
    <property type="component" value="Unassembled WGS sequence"/>
</dbReference>
<evidence type="ECO:0000256" key="1">
    <source>
        <dbReference type="SAM" id="Coils"/>
    </source>
</evidence>
<dbReference type="EMBL" id="LWHQ01000016">
    <property type="protein sequence ID" value="OAS25609.1"/>
    <property type="molecule type" value="Genomic_DNA"/>
</dbReference>
<sequence length="276" mass="30856">MPLANVSAAVLSEEQIATLRAKLTRAEADRGSLSDRLACFGRYVAEQQARSAEQQSALASVLQRRDTLATEITQGEVRQRGFENLVDAERSNVESKRQDYERARSEQNEQAERLRICRAVLFLFPWVCNEGEAFVRAAGWMRNAEADFHAEAERLRNAEHGLHEAHDQLARNRSSLSQAQEEAEANRRSVQDIEGGISRAQAASAVINAKMQNYDLLIGSVEETLKDAHAVDPEDARLRRVNTLSRELDAFSSGIADFVAKTEDGMPEDVKQRCSR</sequence>
<evidence type="ECO:0000313" key="3">
    <source>
        <dbReference type="Proteomes" id="UP000078316"/>
    </source>
</evidence>
<feature type="coiled-coil region" evidence="1">
    <location>
        <begin position="9"/>
        <end position="36"/>
    </location>
</feature>
<proteinExistence type="predicted"/>
<reference evidence="2 3" key="1">
    <citation type="submission" date="2016-04" db="EMBL/GenBank/DDBJ databases">
        <authorList>
            <person name="Evans L.H."/>
            <person name="Alamgir A."/>
            <person name="Owens N."/>
            <person name="Weber N.D."/>
            <person name="Virtaneva K."/>
            <person name="Barbian K."/>
            <person name="Babar A."/>
            <person name="Rosenke K."/>
        </authorList>
    </citation>
    <scope>NUCLEOTIDE SEQUENCE [LARGE SCALE GENOMIC DNA]</scope>
    <source>
        <strain evidence="2 3">PMB02</strain>
    </source>
</reference>
<keyword evidence="1" id="KW-0175">Coiled coil</keyword>